<dbReference type="EMBL" id="JBIAPK010000007">
    <property type="protein sequence ID" value="MFF3341576.1"/>
    <property type="molecule type" value="Genomic_DNA"/>
</dbReference>
<protein>
    <submittedName>
        <fullName evidence="1">Uncharacterized protein</fullName>
    </submittedName>
</protein>
<comment type="caution">
    <text evidence="1">The sequence shown here is derived from an EMBL/GenBank/DDBJ whole genome shotgun (WGS) entry which is preliminary data.</text>
</comment>
<proteinExistence type="predicted"/>
<accession>A0ABW6RJ58</accession>
<evidence type="ECO:0000313" key="2">
    <source>
        <dbReference type="Proteomes" id="UP001601976"/>
    </source>
</evidence>
<name>A0ABW6RJ58_9ACTN</name>
<keyword evidence="2" id="KW-1185">Reference proteome</keyword>
<dbReference type="RefSeq" id="WP_355721535.1">
    <property type="nucleotide sequence ID" value="NZ_JBEXNP010000010.1"/>
</dbReference>
<gene>
    <name evidence="1" type="ORF">ACFYWW_23110</name>
</gene>
<evidence type="ECO:0000313" key="1">
    <source>
        <dbReference type="EMBL" id="MFF3341576.1"/>
    </source>
</evidence>
<organism evidence="1 2">
    <name type="scientific">Streptomyces flavidovirens</name>
    <dbReference type="NCBI Taxonomy" id="67298"/>
    <lineage>
        <taxon>Bacteria</taxon>
        <taxon>Bacillati</taxon>
        <taxon>Actinomycetota</taxon>
        <taxon>Actinomycetes</taxon>
        <taxon>Kitasatosporales</taxon>
        <taxon>Streptomycetaceae</taxon>
        <taxon>Streptomyces</taxon>
    </lineage>
</organism>
<reference evidence="1 2" key="1">
    <citation type="submission" date="2024-10" db="EMBL/GenBank/DDBJ databases">
        <title>The Natural Products Discovery Center: Release of the First 8490 Sequenced Strains for Exploring Actinobacteria Biosynthetic Diversity.</title>
        <authorList>
            <person name="Kalkreuter E."/>
            <person name="Kautsar S.A."/>
            <person name="Yang D."/>
            <person name="Bader C.D."/>
            <person name="Teijaro C.N."/>
            <person name="Fluegel L."/>
            <person name="Davis C.M."/>
            <person name="Simpson J.R."/>
            <person name="Lauterbach L."/>
            <person name="Steele A.D."/>
            <person name="Gui C."/>
            <person name="Meng S."/>
            <person name="Li G."/>
            <person name="Viehrig K."/>
            <person name="Ye F."/>
            <person name="Su P."/>
            <person name="Kiefer A.F."/>
            <person name="Nichols A."/>
            <person name="Cepeda A.J."/>
            <person name="Yan W."/>
            <person name="Fan B."/>
            <person name="Jiang Y."/>
            <person name="Adhikari A."/>
            <person name="Zheng C.-J."/>
            <person name="Schuster L."/>
            <person name="Cowan T.M."/>
            <person name="Smanski M.J."/>
            <person name="Chevrette M.G."/>
            <person name="De Carvalho L.P.S."/>
            <person name="Shen B."/>
        </authorList>
    </citation>
    <scope>NUCLEOTIDE SEQUENCE [LARGE SCALE GENOMIC DNA]</scope>
    <source>
        <strain evidence="1 2">NPDC003029</strain>
    </source>
</reference>
<dbReference type="Proteomes" id="UP001601976">
    <property type="component" value="Unassembled WGS sequence"/>
</dbReference>
<sequence length="163" mass="18154">MADPKETEDATDKAKAIIKRELSLAEKSWKTWTENIVKKEYIKQFEATGFKSESNAAVVSANGLNAEVTGIKLEHTIWDPIADYQKAKEDARLRGLRQLPEQLRAGIDGVTRQAGLAMDKARQVEDKVADLRRDRTADLEGIADEFEDIGNRVTQLIDDLGGV</sequence>